<feature type="compositionally biased region" description="Polar residues" evidence="3">
    <location>
        <begin position="385"/>
        <end position="395"/>
    </location>
</feature>
<dbReference type="OMA" id="IISMESA"/>
<feature type="region of interest" description="Disordered" evidence="3">
    <location>
        <begin position="632"/>
        <end position="777"/>
    </location>
</feature>
<dbReference type="OrthoDB" id="19092at2759"/>
<dbReference type="PANTHER" id="PTHR14167:SF116">
    <property type="entry name" value="CAP, ISOFORM AC"/>
    <property type="match status" value="1"/>
</dbReference>
<feature type="compositionally biased region" description="Low complexity" evidence="3">
    <location>
        <begin position="297"/>
        <end position="309"/>
    </location>
</feature>
<dbReference type="PANTHER" id="PTHR14167">
    <property type="entry name" value="SH3 DOMAIN-CONTAINING"/>
    <property type="match status" value="1"/>
</dbReference>
<feature type="region of interest" description="Disordered" evidence="3">
    <location>
        <begin position="863"/>
        <end position="930"/>
    </location>
</feature>
<feature type="compositionally biased region" description="Polar residues" evidence="3">
    <location>
        <begin position="200"/>
        <end position="211"/>
    </location>
</feature>
<keyword evidence="5" id="KW-1185">Reference proteome</keyword>
<feature type="compositionally biased region" description="Basic and acidic residues" evidence="3">
    <location>
        <begin position="80"/>
        <end position="93"/>
    </location>
</feature>
<feature type="region of interest" description="Disordered" evidence="3">
    <location>
        <begin position="1049"/>
        <end position="1104"/>
    </location>
</feature>
<feature type="compositionally biased region" description="Low complexity" evidence="3">
    <location>
        <begin position="337"/>
        <end position="346"/>
    </location>
</feature>
<organism evidence="5 6">
    <name type="scientific">Dermatophagoides pteronyssinus</name>
    <name type="common">European house dust mite</name>
    <dbReference type="NCBI Taxonomy" id="6956"/>
    <lineage>
        <taxon>Eukaryota</taxon>
        <taxon>Metazoa</taxon>
        <taxon>Ecdysozoa</taxon>
        <taxon>Arthropoda</taxon>
        <taxon>Chelicerata</taxon>
        <taxon>Arachnida</taxon>
        <taxon>Acari</taxon>
        <taxon>Acariformes</taxon>
        <taxon>Sarcoptiformes</taxon>
        <taxon>Astigmata</taxon>
        <taxon>Psoroptidia</taxon>
        <taxon>Analgoidea</taxon>
        <taxon>Pyroglyphidae</taxon>
        <taxon>Dermatophagoidinae</taxon>
        <taxon>Dermatophagoides</taxon>
    </lineage>
</organism>
<dbReference type="Gene3D" id="2.30.30.40">
    <property type="entry name" value="SH3 Domains"/>
    <property type="match status" value="3"/>
</dbReference>
<feature type="region of interest" description="Disordered" evidence="3">
    <location>
        <begin position="1461"/>
        <end position="1487"/>
    </location>
</feature>
<feature type="domain" description="SH3" evidence="4">
    <location>
        <begin position="1359"/>
        <end position="1419"/>
    </location>
</feature>
<dbReference type="SUPFAM" id="SSF50044">
    <property type="entry name" value="SH3-domain"/>
    <property type="match status" value="3"/>
</dbReference>
<evidence type="ECO:0000259" key="4">
    <source>
        <dbReference type="PROSITE" id="PS50002"/>
    </source>
</evidence>
<feature type="compositionally biased region" description="Gly residues" evidence="3">
    <location>
        <begin position="1538"/>
        <end position="1547"/>
    </location>
</feature>
<dbReference type="Pfam" id="PF00018">
    <property type="entry name" value="SH3_1"/>
    <property type="match status" value="2"/>
</dbReference>
<feature type="compositionally biased region" description="Polar residues" evidence="3">
    <location>
        <begin position="764"/>
        <end position="776"/>
    </location>
</feature>
<feature type="domain" description="SH3" evidence="4">
    <location>
        <begin position="1287"/>
        <end position="1348"/>
    </location>
</feature>
<feature type="region of interest" description="Disordered" evidence="3">
    <location>
        <begin position="46"/>
        <end position="94"/>
    </location>
</feature>
<dbReference type="RefSeq" id="XP_027198156.1">
    <property type="nucleotide sequence ID" value="XM_027342355.1"/>
</dbReference>
<feature type="compositionally biased region" description="Polar residues" evidence="3">
    <location>
        <begin position="1516"/>
        <end position="1534"/>
    </location>
</feature>
<feature type="region of interest" description="Disordered" evidence="3">
    <location>
        <begin position="292"/>
        <end position="313"/>
    </location>
</feature>
<accession>A0A6P6XZ50</accession>
<dbReference type="InterPro" id="IPR050384">
    <property type="entry name" value="Endophilin_SH3RF"/>
</dbReference>
<feature type="compositionally biased region" description="Basic residues" evidence="3">
    <location>
        <begin position="635"/>
        <end position="660"/>
    </location>
</feature>
<feature type="compositionally biased region" description="Basic residues" evidence="3">
    <location>
        <begin position="1502"/>
        <end position="1515"/>
    </location>
</feature>
<evidence type="ECO:0000256" key="1">
    <source>
        <dbReference type="ARBA" id="ARBA00022443"/>
    </source>
</evidence>
<feature type="compositionally biased region" description="Acidic residues" evidence="3">
    <location>
        <begin position="722"/>
        <end position="740"/>
    </location>
</feature>
<feature type="compositionally biased region" description="Acidic residues" evidence="3">
    <location>
        <begin position="921"/>
        <end position="930"/>
    </location>
</feature>
<feature type="compositionally biased region" description="Gly residues" evidence="3">
    <location>
        <begin position="695"/>
        <end position="704"/>
    </location>
</feature>
<feature type="compositionally biased region" description="Low complexity" evidence="3">
    <location>
        <begin position="121"/>
        <end position="145"/>
    </location>
</feature>
<dbReference type="PRINTS" id="PR00452">
    <property type="entry name" value="SH3DOMAIN"/>
</dbReference>
<dbReference type="InParanoid" id="A0A6P6XZ50"/>
<dbReference type="Proteomes" id="UP000515146">
    <property type="component" value="Unplaced"/>
</dbReference>
<feature type="compositionally biased region" description="Low complexity" evidence="3">
    <location>
        <begin position="396"/>
        <end position="406"/>
    </location>
</feature>
<evidence type="ECO:0000313" key="5">
    <source>
        <dbReference type="Proteomes" id="UP000515146"/>
    </source>
</evidence>
<feature type="compositionally biased region" description="Low complexity" evidence="3">
    <location>
        <begin position="212"/>
        <end position="223"/>
    </location>
</feature>
<feature type="compositionally biased region" description="Acidic residues" evidence="3">
    <location>
        <begin position="664"/>
        <end position="680"/>
    </location>
</feature>
<dbReference type="PROSITE" id="PS50002">
    <property type="entry name" value="SH3"/>
    <property type="match status" value="3"/>
</dbReference>
<feature type="region of interest" description="Disordered" evidence="3">
    <location>
        <begin position="337"/>
        <end position="364"/>
    </location>
</feature>
<feature type="region of interest" description="Disordered" evidence="3">
    <location>
        <begin position="385"/>
        <end position="413"/>
    </location>
</feature>
<feature type="compositionally biased region" description="Low complexity" evidence="3">
    <location>
        <begin position="871"/>
        <end position="887"/>
    </location>
</feature>
<name>A0A6P6XZ50_DERPT</name>
<feature type="region of interest" description="Disordered" evidence="3">
    <location>
        <begin position="548"/>
        <end position="606"/>
    </location>
</feature>
<feature type="compositionally biased region" description="Low complexity" evidence="3">
    <location>
        <begin position="169"/>
        <end position="180"/>
    </location>
</feature>
<feature type="compositionally biased region" description="Low complexity" evidence="3">
    <location>
        <begin position="1478"/>
        <end position="1487"/>
    </location>
</feature>
<evidence type="ECO:0000256" key="2">
    <source>
        <dbReference type="PROSITE-ProRule" id="PRU00192"/>
    </source>
</evidence>
<feature type="region of interest" description="Disordered" evidence="3">
    <location>
        <begin position="200"/>
        <end position="223"/>
    </location>
</feature>
<dbReference type="Pfam" id="PF14604">
    <property type="entry name" value="SH3_9"/>
    <property type="match status" value="1"/>
</dbReference>
<evidence type="ECO:0000256" key="3">
    <source>
        <dbReference type="SAM" id="MobiDB-lite"/>
    </source>
</evidence>
<evidence type="ECO:0000313" key="6">
    <source>
        <dbReference type="RefSeq" id="XP_027198156.1"/>
    </source>
</evidence>
<dbReference type="InterPro" id="IPR001452">
    <property type="entry name" value="SH3_domain"/>
</dbReference>
<dbReference type="CDD" id="cd11782">
    <property type="entry name" value="SH3_Sorbs_2"/>
    <property type="match status" value="1"/>
</dbReference>
<gene>
    <name evidence="6" type="primary">LOC113792467</name>
</gene>
<feature type="domain" description="SH3" evidence="4">
    <location>
        <begin position="1657"/>
        <end position="1716"/>
    </location>
</feature>
<feature type="compositionally biased region" description="Low complexity" evidence="3">
    <location>
        <begin position="46"/>
        <end position="76"/>
    </location>
</feature>
<feature type="compositionally biased region" description="Basic and acidic residues" evidence="3">
    <location>
        <begin position="1568"/>
        <end position="1579"/>
    </location>
</feature>
<feature type="compositionally biased region" description="Polar residues" evidence="3">
    <location>
        <begin position="585"/>
        <end position="603"/>
    </location>
</feature>
<sequence length="1716" mass="192023">MKLVDANDGDDLKLLHQFNCCLNIDPNQHFRFISAKNFWSPSTTTTLSSTATTSLSSSTSSSPSSPTSSSTSSATPIVDYHGHDHQQRQKVDQKQQVVVATVDDNNLLLPKALYNGHHPHQQQQQQQVVDQQQQQQQVVDQQQQQTTKVDEKNLFPPPFSSKTYAEFKSSPSTTQSPVTTIDNQQTITPPIDYIGSIDTSVQQQSIPIQSGRSTSSPSLSSTLPRNMVIMDHNHHQQIQQQQQQQYHHVADVYEPRQHPIHKYWTLPRSIATGNNLGVEYISMDHQVPTEIERRHQQQQLQHQQQLQQQAESSQTKIAQTKQIYSQHQQYDTTESYYTTTTTGEESVLSPPTPPLPQPMITNGDSEKILSTTTTAQQPLMMNAATAKSQQQDNMIQTEQPKQQQQQSSCDSTLMNKSERYKAFIRDMQNEMQLQTSSSGDGRNNKSFSSPITTIDNQQQTICVKVKQPRFKGTDYHLTIDNKPIHQSQQSTNIGHIEDYEPGIRNSIFEREKQMFYNDIFNYIDSIFAEVLATTAVSANQKLQSKLRKRAQSLSRMSSIRKRSIDSRHPHSQHHPHQKQQQQQPGYSGTQKLSSRSLPSLMSEQQQQRLLEQTKQQLLATFLDANTATATIRRSGSYHRSRSSSLQHRRRRRQKISKKPRKDNEDDDDDEDDQEEDEDESDHLYHDDDNDDDDGGGGGTGGGSFGPSSSSRRRSKNNGDYEHDGDDEVSDDDDNDDDDGGNIDHRERKHMNGGLATKDADIVDQHQTAEQQQQSPKMATKMEKKYYFHENCVFNQLTSSPPTTVTTIAPGLNQPHNIGSSGGGSGYDSDSTYILRKNKGKIIPQPASPSVYRAVQRGEDIPFQGLQRTTPSSSMKQQLSSSSSSAASGMFMNGGNRNLKFDQTTDTDSGIDFNLSRKSDNDGDNGDDDWQNLDEWQTQITNDFDYIYDTLRSVSNNRPLSSTKKLDKKSKSVAFEAVDEVQLIEPDPESDEFYDDDDEDEDITMFDDNDQEAEYSYGGLLRPGSHRPDDKAHSFEHFLNTQPDLIDKVSRLKSDDPSNSVRMMNKSKTSRKSRSKSPKICRNNAGRTPPILRNDNLTSDSELESSTDHYPIMKKIISPDNIQQQFTSPPKLSSAVPKSYFHSPNIFIDDPATANAAAVEIDPIHSPVHNNAMRLPQQQPSGSTAPTTERLNIHYRISGGSGSIDDDSFHSLNSPNRSYARHYTGPCGGPLPGSQSIKPVTTTDNTTYSLQRHHYMPQPMSPPVVALDRYDRRLLYSTPTSISTKEPTTGKMAKVLYDFQAMARNELAVKKGDLVTIRKLINQQWMEVEDCSSGLVGFVPRTYLDIDETSTPTPATSSSSPNGIARAKFDFNAKTNVEISFKKGEKLTLLRRVDENWYEGMNERQHVGIFPVSYVEVMKQVANASAIHASLSFLHDQHLSSAIITATVEASASAITTTTKTSTTLKNDGNKNDDILETPSSSSPSSLSSMLLLNQFSGTKLPQHQHQHQHQQHHNHPLTSIQPISSMPQLPTETCSNSGTGGGGGSGSVYGQHYHQQHDHHHHHHHHHQESSRKNIDNDSRSSSIQYSNQIYFSSTRSEPSGSTISNSTGVGGGYEVGGNSGGSSNYSSTSNIMHQIRRAPDASRSQPGANVERFCLPKPKIYRVLYPYQPQQPDELELQYGDLLTVTIKCDDGWFLGRSTLTGKFGTFPGNYVEQT</sequence>
<dbReference type="SMART" id="SM00326">
    <property type="entry name" value="SH3"/>
    <property type="match status" value="3"/>
</dbReference>
<feature type="region of interest" description="Disordered" evidence="3">
    <location>
        <begin position="118"/>
        <end position="182"/>
    </location>
</feature>
<proteinExistence type="predicted"/>
<keyword evidence="1 2" id="KW-0728">SH3 domain</keyword>
<reference evidence="6" key="1">
    <citation type="submission" date="2025-08" db="UniProtKB">
        <authorList>
            <consortium name="RefSeq"/>
        </authorList>
    </citation>
    <scope>IDENTIFICATION</scope>
    <source>
        <strain evidence="6">Airmid</strain>
    </source>
</reference>
<protein>
    <submittedName>
        <fullName evidence="6">Uncharacterized protein LOC113792467 isoform X2</fullName>
    </submittedName>
</protein>
<feature type="region of interest" description="Disordered" evidence="3">
    <location>
        <begin position="1499"/>
        <end position="1582"/>
    </location>
</feature>
<feature type="compositionally biased region" description="Basic residues" evidence="3">
    <location>
        <begin position="1067"/>
        <end position="1078"/>
    </location>
</feature>
<feature type="compositionally biased region" description="Basic residues" evidence="3">
    <location>
        <begin position="1557"/>
        <end position="1567"/>
    </location>
</feature>
<dbReference type="InterPro" id="IPR036028">
    <property type="entry name" value="SH3-like_dom_sf"/>
</dbReference>